<evidence type="ECO:0000313" key="4">
    <source>
        <dbReference type="Proteomes" id="UP000838412"/>
    </source>
</evidence>
<keyword evidence="4" id="KW-1185">Reference proteome</keyword>
<dbReference type="AlphaFoldDB" id="A0A8J9ZP62"/>
<evidence type="ECO:0000256" key="1">
    <source>
        <dbReference type="SAM" id="MobiDB-lite"/>
    </source>
</evidence>
<feature type="compositionally biased region" description="Polar residues" evidence="1">
    <location>
        <begin position="313"/>
        <end position="328"/>
    </location>
</feature>
<dbReference type="EMBL" id="OV696688">
    <property type="protein sequence ID" value="CAH1259124.1"/>
    <property type="molecule type" value="Genomic_DNA"/>
</dbReference>
<feature type="compositionally biased region" description="Polar residues" evidence="1">
    <location>
        <begin position="287"/>
        <end position="298"/>
    </location>
</feature>
<feature type="region of interest" description="Disordered" evidence="1">
    <location>
        <begin position="53"/>
        <end position="77"/>
    </location>
</feature>
<feature type="compositionally biased region" description="Polar residues" evidence="1">
    <location>
        <begin position="402"/>
        <end position="418"/>
    </location>
</feature>
<feature type="compositionally biased region" description="Polar residues" evidence="1">
    <location>
        <begin position="342"/>
        <end position="352"/>
    </location>
</feature>
<evidence type="ECO:0000313" key="3">
    <source>
        <dbReference type="EMBL" id="CAH1259124.1"/>
    </source>
</evidence>
<reference evidence="3" key="1">
    <citation type="submission" date="2022-01" db="EMBL/GenBank/DDBJ databases">
        <authorList>
            <person name="Braso-Vives M."/>
        </authorList>
    </citation>
    <scope>NUCLEOTIDE SEQUENCE</scope>
</reference>
<feature type="region of interest" description="Disordered" evidence="1">
    <location>
        <begin position="287"/>
        <end position="474"/>
    </location>
</feature>
<feature type="compositionally biased region" description="Polar residues" evidence="1">
    <location>
        <begin position="432"/>
        <end position="463"/>
    </location>
</feature>
<feature type="chain" id="PRO_5035480952" evidence="2">
    <location>
        <begin position="24"/>
        <end position="474"/>
    </location>
</feature>
<accession>A0A8J9ZP62</accession>
<dbReference type="Proteomes" id="UP000838412">
    <property type="component" value="Chromosome 3"/>
</dbReference>
<dbReference type="OrthoDB" id="10143159at2759"/>
<feature type="compositionally biased region" description="Basic and acidic residues" evidence="1">
    <location>
        <begin position="164"/>
        <end position="177"/>
    </location>
</feature>
<keyword evidence="2" id="KW-0732">Signal</keyword>
<sequence>MMIVIYSTSTCLALFFLYRVAASCRRCYNKRLIQRHYLHSNAAGAIGVIPLQQIQPPPADGPATGNPLPPHQTYAEIPDDTPIDPYAETTCLENPAYAADVTGPTAATSISKPRPRSSRPPNPLASSQPQGSSTTRTGNTPVPLPRPVDSTYYPPSMKTTPAKEIPDPLRRTNRKVDSNVSPQPQGLEMPQAEKVPDPLPRTHTYVNSNVSSQPHGVEMPKQMPSSGASSHSRSSNQEEEVEGLNIYLDLNGQPRYSGSKMPQAEDRPNQEEFPDPLLRTHTYVNSNVSSQRRGSQRPNQEEIPDPLPRTHAYVNSNVSSQRRGSQRPNQEEIPDPLPRTHTYVNSNVSSQRRGSKRPNQEEIPDPLPRTHTYVNSNVSSQRRGSQRPNQEEIPDPLPRTHTYVNSNVSSQRRGSQRPNQEEIPEPLPRTHTYINSNISRSQGAEMSTQMSPSRASPHAQGSKQEGRRGSQHLP</sequence>
<feature type="compositionally biased region" description="Polar residues" evidence="1">
    <location>
        <begin position="372"/>
        <end position="388"/>
    </location>
</feature>
<feature type="region of interest" description="Disordered" evidence="1">
    <location>
        <begin position="97"/>
        <end position="275"/>
    </location>
</feature>
<organism evidence="3 4">
    <name type="scientific">Branchiostoma lanceolatum</name>
    <name type="common">Common lancelet</name>
    <name type="synonym">Amphioxus lanceolatum</name>
    <dbReference type="NCBI Taxonomy" id="7740"/>
    <lineage>
        <taxon>Eukaryota</taxon>
        <taxon>Metazoa</taxon>
        <taxon>Chordata</taxon>
        <taxon>Cephalochordata</taxon>
        <taxon>Leptocardii</taxon>
        <taxon>Amphioxiformes</taxon>
        <taxon>Branchiostomatidae</taxon>
        <taxon>Branchiostoma</taxon>
    </lineage>
</organism>
<protein>
    <submittedName>
        <fullName evidence="3">Hypp2158 protein</fullName>
    </submittedName>
</protein>
<gene>
    <name evidence="3" type="primary">Hypp2158</name>
    <name evidence="3" type="ORF">BLAG_LOCUS16504</name>
</gene>
<proteinExistence type="predicted"/>
<evidence type="ECO:0000256" key="2">
    <source>
        <dbReference type="SAM" id="SignalP"/>
    </source>
</evidence>
<name>A0A8J9ZP62_BRALA</name>
<feature type="signal peptide" evidence="2">
    <location>
        <begin position="1"/>
        <end position="23"/>
    </location>
</feature>
<feature type="compositionally biased region" description="Polar residues" evidence="1">
    <location>
        <begin position="128"/>
        <end position="140"/>
    </location>
</feature>
<feature type="compositionally biased region" description="Low complexity" evidence="1">
    <location>
        <begin position="225"/>
        <end position="235"/>
    </location>
</feature>
<feature type="compositionally biased region" description="Polar residues" evidence="1">
    <location>
        <begin position="204"/>
        <end position="214"/>
    </location>
</feature>